<dbReference type="Pfam" id="PF00512">
    <property type="entry name" value="HisKA"/>
    <property type="match status" value="1"/>
</dbReference>
<keyword evidence="9" id="KW-0472">Membrane</keyword>
<comment type="catalytic activity">
    <reaction evidence="1">
        <text>ATP + protein L-histidine = ADP + protein N-phospho-L-histidine.</text>
        <dbReference type="EC" id="2.7.13.3"/>
    </reaction>
</comment>
<protein>
    <recommendedName>
        <fullName evidence="3">histidine kinase</fullName>
        <ecNumber evidence="3">2.7.13.3</ecNumber>
    </recommendedName>
</protein>
<dbReference type="SUPFAM" id="SSF47384">
    <property type="entry name" value="Homodimeric domain of signal transducing histidine kinase"/>
    <property type="match status" value="1"/>
</dbReference>
<feature type="compositionally biased region" description="Low complexity" evidence="8">
    <location>
        <begin position="157"/>
        <end position="166"/>
    </location>
</feature>
<dbReference type="InterPro" id="IPR036890">
    <property type="entry name" value="HATPase_C_sf"/>
</dbReference>
<evidence type="ECO:0000313" key="13">
    <source>
        <dbReference type="Proteomes" id="UP000245790"/>
    </source>
</evidence>
<evidence type="ECO:0000256" key="2">
    <source>
        <dbReference type="ARBA" id="ARBA00004370"/>
    </source>
</evidence>
<dbReference type="FunFam" id="3.30.565.10:FF:000006">
    <property type="entry name" value="Sensor histidine kinase WalK"/>
    <property type="match status" value="1"/>
</dbReference>
<dbReference type="CDD" id="cd00082">
    <property type="entry name" value="HisKA"/>
    <property type="match status" value="1"/>
</dbReference>
<evidence type="ECO:0000256" key="7">
    <source>
        <dbReference type="ARBA" id="ARBA00023012"/>
    </source>
</evidence>
<dbReference type="Pfam" id="PF02518">
    <property type="entry name" value="HATPase_c"/>
    <property type="match status" value="1"/>
</dbReference>
<keyword evidence="7" id="KW-0902">Two-component regulatory system</keyword>
<evidence type="ECO:0000256" key="4">
    <source>
        <dbReference type="ARBA" id="ARBA00022553"/>
    </source>
</evidence>
<dbReference type="InterPro" id="IPR003594">
    <property type="entry name" value="HATPase_dom"/>
</dbReference>
<dbReference type="PANTHER" id="PTHR43711:SF1">
    <property type="entry name" value="HISTIDINE KINASE 1"/>
    <property type="match status" value="1"/>
</dbReference>
<dbReference type="InterPro" id="IPR005467">
    <property type="entry name" value="His_kinase_dom"/>
</dbReference>
<dbReference type="PROSITE" id="PS50885">
    <property type="entry name" value="HAMP"/>
    <property type="match status" value="1"/>
</dbReference>
<evidence type="ECO:0000256" key="9">
    <source>
        <dbReference type="SAM" id="Phobius"/>
    </source>
</evidence>
<keyword evidence="9" id="KW-1133">Transmembrane helix</keyword>
<dbReference type="InterPro" id="IPR003661">
    <property type="entry name" value="HisK_dim/P_dom"/>
</dbReference>
<dbReference type="InterPro" id="IPR050736">
    <property type="entry name" value="Sensor_HK_Regulatory"/>
</dbReference>
<dbReference type="InterPro" id="IPR036097">
    <property type="entry name" value="HisK_dim/P_sf"/>
</dbReference>
<proteinExistence type="predicted"/>
<dbReference type="CDD" id="cd00075">
    <property type="entry name" value="HATPase"/>
    <property type="match status" value="1"/>
</dbReference>
<evidence type="ECO:0000256" key="8">
    <source>
        <dbReference type="SAM" id="MobiDB-lite"/>
    </source>
</evidence>
<dbReference type="PANTHER" id="PTHR43711">
    <property type="entry name" value="TWO-COMPONENT HISTIDINE KINASE"/>
    <property type="match status" value="1"/>
</dbReference>
<dbReference type="SUPFAM" id="SSF55874">
    <property type="entry name" value="ATPase domain of HSP90 chaperone/DNA topoisomerase II/histidine kinase"/>
    <property type="match status" value="1"/>
</dbReference>
<organism evidence="12 13">
    <name type="scientific">Pleionea mediterranea</name>
    <dbReference type="NCBI Taxonomy" id="523701"/>
    <lineage>
        <taxon>Bacteria</taxon>
        <taxon>Pseudomonadati</taxon>
        <taxon>Pseudomonadota</taxon>
        <taxon>Gammaproteobacteria</taxon>
        <taxon>Oceanospirillales</taxon>
        <taxon>Pleioneaceae</taxon>
        <taxon>Pleionea</taxon>
    </lineage>
</organism>
<dbReference type="SMART" id="SM00387">
    <property type="entry name" value="HATPase_c"/>
    <property type="match status" value="1"/>
</dbReference>
<accession>A0A316FVB2</accession>
<evidence type="ECO:0000256" key="6">
    <source>
        <dbReference type="ARBA" id="ARBA00022777"/>
    </source>
</evidence>
<comment type="caution">
    <text evidence="12">The sequence shown here is derived from an EMBL/GenBank/DDBJ whole genome shotgun (WGS) entry which is preliminary data.</text>
</comment>
<dbReference type="SMART" id="SM00388">
    <property type="entry name" value="HisKA"/>
    <property type="match status" value="1"/>
</dbReference>
<feature type="domain" description="HAMP" evidence="11">
    <location>
        <begin position="308"/>
        <end position="360"/>
    </location>
</feature>
<evidence type="ECO:0000259" key="10">
    <source>
        <dbReference type="PROSITE" id="PS50109"/>
    </source>
</evidence>
<dbReference type="AlphaFoldDB" id="A0A316FVB2"/>
<gene>
    <name evidence="12" type="ORF">C8D97_11414</name>
</gene>
<dbReference type="Proteomes" id="UP000245790">
    <property type="component" value="Unassembled WGS sequence"/>
</dbReference>
<evidence type="ECO:0000256" key="1">
    <source>
        <dbReference type="ARBA" id="ARBA00000085"/>
    </source>
</evidence>
<dbReference type="EMBL" id="QGGU01000014">
    <property type="protein sequence ID" value="PWK45341.1"/>
    <property type="molecule type" value="Genomic_DNA"/>
</dbReference>
<dbReference type="PROSITE" id="PS50109">
    <property type="entry name" value="HIS_KIN"/>
    <property type="match status" value="1"/>
</dbReference>
<keyword evidence="9" id="KW-0812">Transmembrane</keyword>
<feature type="compositionally biased region" description="Polar residues" evidence="8">
    <location>
        <begin position="131"/>
        <end position="156"/>
    </location>
</feature>
<name>A0A316FVB2_9GAMM</name>
<feature type="compositionally biased region" description="Basic and acidic residues" evidence="8">
    <location>
        <begin position="167"/>
        <end position="181"/>
    </location>
</feature>
<dbReference type="OrthoDB" id="9804645at2"/>
<dbReference type="PRINTS" id="PR00344">
    <property type="entry name" value="BCTRLSENSOR"/>
</dbReference>
<evidence type="ECO:0000256" key="5">
    <source>
        <dbReference type="ARBA" id="ARBA00022679"/>
    </source>
</evidence>
<keyword evidence="6 12" id="KW-0418">Kinase</keyword>
<feature type="region of interest" description="Disordered" evidence="8">
    <location>
        <begin position="131"/>
        <end position="244"/>
    </location>
</feature>
<dbReference type="GO" id="GO:0000155">
    <property type="term" value="F:phosphorelay sensor kinase activity"/>
    <property type="evidence" value="ECO:0007669"/>
    <property type="project" value="InterPro"/>
</dbReference>
<dbReference type="Gene3D" id="3.30.565.10">
    <property type="entry name" value="Histidine kinase-like ATPase, C-terminal domain"/>
    <property type="match status" value="1"/>
</dbReference>
<feature type="domain" description="Histidine kinase" evidence="10">
    <location>
        <begin position="368"/>
        <end position="582"/>
    </location>
</feature>
<feature type="compositionally biased region" description="Basic and acidic residues" evidence="8">
    <location>
        <begin position="190"/>
        <end position="200"/>
    </location>
</feature>
<keyword evidence="5" id="KW-0808">Transferase</keyword>
<evidence type="ECO:0000313" key="12">
    <source>
        <dbReference type="EMBL" id="PWK45341.1"/>
    </source>
</evidence>
<comment type="subcellular location">
    <subcellularLocation>
        <location evidence="2">Membrane</location>
    </subcellularLocation>
</comment>
<evidence type="ECO:0000256" key="3">
    <source>
        <dbReference type="ARBA" id="ARBA00012438"/>
    </source>
</evidence>
<dbReference type="SMART" id="SM00304">
    <property type="entry name" value="HAMP"/>
    <property type="match status" value="1"/>
</dbReference>
<feature type="compositionally biased region" description="Polar residues" evidence="8">
    <location>
        <begin position="205"/>
        <end position="244"/>
    </location>
</feature>
<dbReference type="GO" id="GO:0005886">
    <property type="term" value="C:plasma membrane"/>
    <property type="evidence" value="ECO:0007669"/>
    <property type="project" value="UniProtKB-ARBA"/>
</dbReference>
<dbReference type="Pfam" id="PF00672">
    <property type="entry name" value="HAMP"/>
    <property type="match status" value="1"/>
</dbReference>
<sequence length="585" mass="65542">MSKGKIGRLSILQRWAISLVLSLLPFTATVAYAIWTIDSQSRSQYRSTQEVLALKQASYQLSEQLNGLERTARQYVVLKDEKILQLLNTRLTAFVETQNRLLANPLIEPKVKVSMTQLLTYLNQQLRAMTENSHSALSENSNNNQQVKTNGKNGEPSNSKQNNKNKSASETENKTNEKAIADSKLSTHKSFIENKDRSGNKDPVSGNNDRVSGNKGSASNTESQRSNVSESANTKTSLNEQTKQTPSVEALFKDYFKKLAVIDVLVQDTITNHLQQTERHLKDAEQLILLLGGLIIPLSILLFMISSRTIIRPIHALSNAINQLGRGRWQQSINIEGPIDLMVLGQRLEWMRRKLNSTDRQKQLFLQHVTHELKTPLSAIIEAASLLSDGVPGEINERQSKVLSILMNNTETLNTLIQQLLNYNAVVTKHPVQFTETNINQLTDKVVSQLSFERKTVTWNLPSEQTTVLTDQQRIEMVLKNLLSNAVYYSGNDVTIDIKVEINASSWCLIVEDNGFGIEEDEVKQIFEPFFQGRSKRTGPIKGTGIGLAIVKECVNSLHGKISVDSKPGQGTRFELTFPEKGSYI</sequence>
<dbReference type="InterPro" id="IPR003660">
    <property type="entry name" value="HAMP_dom"/>
</dbReference>
<feature type="transmembrane region" description="Helical" evidence="9">
    <location>
        <begin position="287"/>
        <end position="305"/>
    </location>
</feature>
<keyword evidence="4" id="KW-0597">Phosphoprotein</keyword>
<evidence type="ECO:0000259" key="11">
    <source>
        <dbReference type="PROSITE" id="PS50885"/>
    </source>
</evidence>
<dbReference type="Gene3D" id="6.10.340.10">
    <property type="match status" value="1"/>
</dbReference>
<dbReference type="EC" id="2.7.13.3" evidence="3"/>
<dbReference type="RefSeq" id="WP_109764887.1">
    <property type="nucleotide sequence ID" value="NZ_QGGU01000014.1"/>
</dbReference>
<dbReference type="Gene3D" id="1.10.287.130">
    <property type="match status" value="1"/>
</dbReference>
<keyword evidence="13" id="KW-1185">Reference proteome</keyword>
<reference evidence="12 13" key="1">
    <citation type="submission" date="2018-05" db="EMBL/GenBank/DDBJ databases">
        <title>Genomic Encyclopedia of Type Strains, Phase IV (KMG-IV): sequencing the most valuable type-strain genomes for metagenomic binning, comparative biology and taxonomic classification.</title>
        <authorList>
            <person name="Goeker M."/>
        </authorList>
    </citation>
    <scope>NUCLEOTIDE SEQUENCE [LARGE SCALE GENOMIC DNA]</scope>
    <source>
        <strain evidence="12 13">DSM 25350</strain>
    </source>
</reference>
<dbReference type="InterPro" id="IPR004358">
    <property type="entry name" value="Sig_transdc_His_kin-like_C"/>
</dbReference>